<dbReference type="SUPFAM" id="SSF160148">
    <property type="entry name" value="CPE0013-like"/>
    <property type="match status" value="1"/>
</dbReference>
<gene>
    <name evidence="1" type="ORF">BN85300420</name>
</gene>
<dbReference type="Proteomes" id="UP000032737">
    <property type="component" value="Chromosome"/>
</dbReference>
<protein>
    <recommendedName>
        <fullName evidence="3">Molybdopterin oxidoreductase</fullName>
    </recommendedName>
</protein>
<keyword evidence="2" id="KW-1185">Reference proteome</keyword>
<dbReference type="PANTHER" id="PTHR39450">
    <property type="entry name" value="MOLYBDOPTERIN OXIDOREDUCTASE, 4FE-4S CLUSTER-BINDING SUBUNIT"/>
    <property type="match status" value="1"/>
</dbReference>
<organism evidence="1 2">
    <name type="scientific">Acholeplasma brassicae</name>
    <dbReference type="NCBI Taxonomy" id="61635"/>
    <lineage>
        <taxon>Bacteria</taxon>
        <taxon>Bacillati</taxon>
        <taxon>Mycoplasmatota</taxon>
        <taxon>Mollicutes</taxon>
        <taxon>Acholeplasmatales</taxon>
        <taxon>Acholeplasmataceae</taxon>
        <taxon>Acholeplasma</taxon>
    </lineage>
</organism>
<dbReference type="EMBL" id="FO681348">
    <property type="protein sequence ID" value="CCV65063.1"/>
    <property type="molecule type" value="Genomic_DNA"/>
</dbReference>
<evidence type="ECO:0008006" key="3">
    <source>
        <dbReference type="Google" id="ProtNLM"/>
    </source>
</evidence>
<dbReference type="InterPro" id="IPR012460">
    <property type="entry name" value="DUF1667"/>
</dbReference>
<dbReference type="HOGENOM" id="CLU_148086_0_0_14"/>
<dbReference type="PANTHER" id="PTHR39450:SF1">
    <property type="entry name" value="DUF1667 DOMAIN-CONTAINING PROTEIN"/>
    <property type="match status" value="1"/>
</dbReference>
<dbReference type="AlphaFoldDB" id="U4KQR9"/>
<accession>U4KQR9</accession>
<dbReference type="Pfam" id="PF07892">
    <property type="entry name" value="DUF1667"/>
    <property type="match status" value="1"/>
</dbReference>
<sequence>MTKTMTCIRCPIGCQLMIHDNEITGNRCKRGYEYARQELSCPKRLVTTTTKTTSKLTPRLPVKTDDMIEKKYVFEVIDASRKIIVSPPINVGDVLIENLFGTGVNLISTKKIER</sequence>
<dbReference type="OrthoDB" id="9811531at2"/>
<evidence type="ECO:0000313" key="2">
    <source>
        <dbReference type="Proteomes" id="UP000032737"/>
    </source>
</evidence>
<name>U4KQR9_9MOLU</name>
<dbReference type="Gene3D" id="3.10.530.10">
    <property type="entry name" value="CPE0013-like"/>
    <property type="match status" value="1"/>
</dbReference>
<proteinExistence type="predicted"/>
<dbReference type="STRING" id="61635.BN85300420"/>
<reference evidence="1 2" key="1">
    <citation type="journal article" date="2013" name="J. Mol. Microbiol. Biotechnol.">
        <title>Analysis of the Complete Genomes of Acholeplasma brassicae , A. palmae and A. laidlawii and Their Comparison to the Obligate Parasites from ' Candidatus Phytoplasma'.</title>
        <authorList>
            <person name="Kube M."/>
            <person name="Siewert C."/>
            <person name="Migdoll A.M."/>
            <person name="Duduk B."/>
            <person name="Holz S."/>
            <person name="Rabus R."/>
            <person name="Seemuller E."/>
            <person name="Mitrovic J."/>
            <person name="Muller I."/>
            <person name="Buttner C."/>
            <person name="Reinhardt R."/>
        </authorList>
    </citation>
    <scope>NUCLEOTIDE SEQUENCE [LARGE SCALE GENOMIC DNA]</scope>
    <source>
        <strain evidence="2">0502</strain>
    </source>
</reference>
<dbReference type="KEGG" id="abra:BN85300420"/>
<dbReference type="RefSeq" id="WP_030003937.1">
    <property type="nucleotide sequence ID" value="NC_022549.1"/>
</dbReference>
<evidence type="ECO:0000313" key="1">
    <source>
        <dbReference type="EMBL" id="CCV65063.1"/>
    </source>
</evidence>
<dbReference type="InterPro" id="IPR036593">
    <property type="entry name" value="CPE0013-like_sf"/>
</dbReference>